<feature type="compositionally biased region" description="Low complexity" evidence="1">
    <location>
        <begin position="248"/>
        <end position="263"/>
    </location>
</feature>
<dbReference type="EMBL" id="JAECZO010000086">
    <property type="protein sequence ID" value="KAK7196814.1"/>
    <property type="molecule type" value="Genomic_DNA"/>
</dbReference>
<evidence type="ECO:0000256" key="1">
    <source>
        <dbReference type="SAM" id="MobiDB-lite"/>
    </source>
</evidence>
<comment type="caution">
    <text evidence="2">The sequence shown here is derived from an EMBL/GenBank/DDBJ whole genome shotgun (WGS) entry which is preliminary data.</text>
</comment>
<keyword evidence="3" id="KW-1185">Reference proteome</keyword>
<dbReference type="Proteomes" id="UP001430356">
    <property type="component" value="Unassembled WGS sequence"/>
</dbReference>
<sequence length="304" mass="31596">MSRLAAAAAVCPLSDCTLAADNAENIRNRSDAAVPKVKTVVTAAASPRTSRARALLRNVKSIKGSSADVATAAVEESTLSVRREPSTSISRHSSFATTPSTRVSCAAVVPLSAPPATHRPSPLDCHVFAKPFTPAATPRRHDPYSPCLLKSPCTPEDGFYACYCPVEEEETEEEEATAAAAAVVVTELTASHTPVQHHMFCPTPTLPAETRALLEMLSKTSTAALLCMSPSETPVKAADSVVEYSPVPSSAAGGLSAAPSPSSTPNRGASLAQTPIDAGTRVIRKVVCCGVDRTSGRPVPKPRA</sequence>
<feature type="region of interest" description="Disordered" evidence="1">
    <location>
        <begin position="248"/>
        <end position="275"/>
    </location>
</feature>
<reference evidence="2 3" key="1">
    <citation type="journal article" date="2021" name="MBio">
        <title>A New Model Trypanosomatid, Novymonas esmeraldas: Genomic Perception of Its 'Candidatus Pandoraea novymonadis' Endosymbiont.</title>
        <authorList>
            <person name="Zakharova A."/>
            <person name="Saura A."/>
            <person name="Butenko A."/>
            <person name="Podesvova L."/>
            <person name="Warmusova S."/>
            <person name="Kostygov A.Y."/>
            <person name="Nenarokova A."/>
            <person name="Lukes J."/>
            <person name="Opperdoes F.R."/>
            <person name="Yurchenko V."/>
        </authorList>
    </citation>
    <scope>NUCLEOTIDE SEQUENCE [LARGE SCALE GENOMIC DNA]</scope>
    <source>
        <strain evidence="2 3">E262AT.01</strain>
    </source>
</reference>
<protein>
    <submittedName>
        <fullName evidence="2">Uncharacterized protein</fullName>
    </submittedName>
</protein>
<evidence type="ECO:0000313" key="3">
    <source>
        <dbReference type="Proteomes" id="UP001430356"/>
    </source>
</evidence>
<evidence type="ECO:0000313" key="2">
    <source>
        <dbReference type="EMBL" id="KAK7196814.1"/>
    </source>
</evidence>
<dbReference type="AlphaFoldDB" id="A0AAW0EV16"/>
<accession>A0AAW0EV16</accession>
<name>A0AAW0EV16_9TRYP</name>
<proteinExistence type="predicted"/>
<organism evidence="2 3">
    <name type="scientific">Novymonas esmeraldas</name>
    <dbReference type="NCBI Taxonomy" id="1808958"/>
    <lineage>
        <taxon>Eukaryota</taxon>
        <taxon>Discoba</taxon>
        <taxon>Euglenozoa</taxon>
        <taxon>Kinetoplastea</taxon>
        <taxon>Metakinetoplastina</taxon>
        <taxon>Trypanosomatida</taxon>
        <taxon>Trypanosomatidae</taxon>
        <taxon>Novymonas</taxon>
    </lineage>
</organism>
<gene>
    <name evidence="2" type="ORF">NESM_000621900</name>
</gene>
<feature type="compositionally biased region" description="Polar residues" evidence="1">
    <location>
        <begin position="264"/>
        <end position="273"/>
    </location>
</feature>